<organism evidence="2 3">
    <name type="scientific">Favolaschia claudopus</name>
    <dbReference type="NCBI Taxonomy" id="2862362"/>
    <lineage>
        <taxon>Eukaryota</taxon>
        <taxon>Fungi</taxon>
        <taxon>Dikarya</taxon>
        <taxon>Basidiomycota</taxon>
        <taxon>Agaricomycotina</taxon>
        <taxon>Agaricomycetes</taxon>
        <taxon>Agaricomycetidae</taxon>
        <taxon>Agaricales</taxon>
        <taxon>Marasmiineae</taxon>
        <taxon>Mycenaceae</taxon>
        <taxon>Favolaschia</taxon>
    </lineage>
</organism>
<keyword evidence="3" id="KW-1185">Reference proteome</keyword>
<dbReference type="Proteomes" id="UP001362999">
    <property type="component" value="Unassembled WGS sequence"/>
</dbReference>
<protein>
    <recommendedName>
        <fullName evidence="1">DUF6699 domain-containing protein</fullName>
    </recommendedName>
</protein>
<evidence type="ECO:0000313" key="3">
    <source>
        <dbReference type="Proteomes" id="UP001362999"/>
    </source>
</evidence>
<gene>
    <name evidence="2" type="ORF">R3P38DRAFT_2571389</name>
</gene>
<evidence type="ECO:0000259" key="1">
    <source>
        <dbReference type="Pfam" id="PF20415"/>
    </source>
</evidence>
<dbReference type="InterPro" id="IPR046522">
    <property type="entry name" value="DUF6699"/>
</dbReference>
<dbReference type="Pfam" id="PF20415">
    <property type="entry name" value="DUF6699"/>
    <property type="match status" value="1"/>
</dbReference>
<dbReference type="EMBL" id="JAWWNJ010000113">
    <property type="protein sequence ID" value="KAK6992145.1"/>
    <property type="molecule type" value="Genomic_DNA"/>
</dbReference>
<feature type="domain" description="DUF6699" evidence="1">
    <location>
        <begin position="47"/>
        <end position="171"/>
    </location>
</feature>
<reference evidence="2 3" key="1">
    <citation type="journal article" date="2024" name="J Genomics">
        <title>Draft genome sequencing and assembly of Favolaschia claudopus CIRM-BRFM 2984 isolated from oak limbs.</title>
        <authorList>
            <person name="Navarro D."/>
            <person name="Drula E."/>
            <person name="Chaduli D."/>
            <person name="Cazenave R."/>
            <person name="Ahrendt S."/>
            <person name="Wang J."/>
            <person name="Lipzen A."/>
            <person name="Daum C."/>
            <person name="Barry K."/>
            <person name="Grigoriev I.V."/>
            <person name="Favel A."/>
            <person name="Rosso M.N."/>
            <person name="Martin F."/>
        </authorList>
    </citation>
    <scope>NUCLEOTIDE SEQUENCE [LARGE SCALE GENOMIC DNA]</scope>
    <source>
        <strain evidence="2 3">CIRM-BRFM 2984</strain>
    </source>
</reference>
<evidence type="ECO:0000313" key="2">
    <source>
        <dbReference type="EMBL" id="KAK6992145.1"/>
    </source>
</evidence>
<sequence>MHTDRAVPPSPCIQPIALPALIPDKTAVILHPDLHFETLSRRRLAAIDFAPRSAAARWKIAESLLAESATLPELPSMTVFIPCFPWPITVHASDLGVGGVTIGDLLHAVKSALSIHLTEEQALGWLEDRSRRDMTPILRFKNRKRKREDGGGVARLALLDGRTKFAGLSASTMGMDVWVLHLA</sequence>
<accession>A0AAV9ZTF4</accession>
<name>A0AAV9ZTF4_9AGAR</name>
<dbReference type="AlphaFoldDB" id="A0AAV9ZTF4"/>
<comment type="caution">
    <text evidence="2">The sequence shown here is derived from an EMBL/GenBank/DDBJ whole genome shotgun (WGS) entry which is preliminary data.</text>
</comment>
<proteinExistence type="predicted"/>